<dbReference type="Gene3D" id="1.10.3730.20">
    <property type="match status" value="2"/>
</dbReference>
<keyword evidence="3" id="KW-0444">Lipid biosynthesis</keyword>
<evidence type="ECO:0000256" key="3">
    <source>
        <dbReference type="ARBA" id="ARBA00022516"/>
    </source>
</evidence>
<proteinExistence type="predicted"/>
<evidence type="ECO:0000256" key="4">
    <source>
        <dbReference type="ARBA" id="ARBA00022519"/>
    </source>
</evidence>
<dbReference type="InterPro" id="IPR000390">
    <property type="entry name" value="Small_drug/metabolite_transptr"/>
</dbReference>
<feature type="transmembrane region" description="Helical" evidence="11">
    <location>
        <begin position="87"/>
        <end position="108"/>
    </location>
</feature>
<feature type="domain" description="EamA" evidence="12">
    <location>
        <begin position="142"/>
        <end position="276"/>
    </location>
</feature>
<comment type="subcellular location">
    <subcellularLocation>
        <location evidence="1">Cell membrane</location>
        <topology evidence="1">Multi-pass membrane protein</topology>
    </subcellularLocation>
</comment>
<evidence type="ECO:0000256" key="9">
    <source>
        <dbReference type="ARBA" id="ARBA00023098"/>
    </source>
</evidence>
<keyword evidence="5" id="KW-0441">Lipid A biosynthesis</keyword>
<keyword evidence="7" id="KW-0448">Lipopolysaccharide biosynthesis</keyword>
<dbReference type="AlphaFoldDB" id="A0A4S3MK59"/>
<accession>A0A4S3MK59</accession>
<feature type="transmembrane region" description="Helical" evidence="11">
    <location>
        <begin position="114"/>
        <end position="131"/>
    </location>
</feature>
<keyword evidence="4" id="KW-0997">Cell inner membrane</keyword>
<feature type="transmembrane region" description="Helical" evidence="11">
    <location>
        <begin position="6"/>
        <end position="23"/>
    </location>
</feature>
<evidence type="ECO:0000256" key="8">
    <source>
        <dbReference type="ARBA" id="ARBA00022989"/>
    </source>
</evidence>
<dbReference type="GO" id="GO:0009103">
    <property type="term" value="P:lipopolysaccharide biosynthetic process"/>
    <property type="evidence" value="ECO:0007669"/>
    <property type="project" value="UniProtKB-KW"/>
</dbReference>
<evidence type="ECO:0000313" key="14">
    <source>
        <dbReference type="Proteomes" id="UP000309450"/>
    </source>
</evidence>
<feature type="transmembrane region" description="Helical" evidence="11">
    <location>
        <begin position="261"/>
        <end position="278"/>
    </location>
</feature>
<dbReference type="RefSeq" id="WP_136395888.1">
    <property type="nucleotide sequence ID" value="NZ_SSND01000006.1"/>
</dbReference>
<dbReference type="GO" id="GO:0022857">
    <property type="term" value="F:transmembrane transporter activity"/>
    <property type="evidence" value="ECO:0007669"/>
    <property type="project" value="InterPro"/>
</dbReference>
<dbReference type="Pfam" id="PF00892">
    <property type="entry name" value="EamA"/>
    <property type="match status" value="1"/>
</dbReference>
<dbReference type="SUPFAM" id="SSF103481">
    <property type="entry name" value="Multidrug resistance efflux transporter EmrE"/>
    <property type="match status" value="2"/>
</dbReference>
<feature type="transmembrane region" description="Helical" evidence="11">
    <location>
        <begin position="172"/>
        <end position="193"/>
    </location>
</feature>
<dbReference type="GO" id="GO:0009245">
    <property type="term" value="P:lipid A biosynthetic process"/>
    <property type="evidence" value="ECO:0007669"/>
    <property type="project" value="UniProtKB-KW"/>
</dbReference>
<reference evidence="13 14" key="1">
    <citation type="submission" date="2019-04" db="EMBL/GenBank/DDBJ databases">
        <title>Draft genome sequence of Gemmobacter aestuarii sp. nov.</title>
        <authorList>
            <person name="Hameed A."/>
            <person name="Lin S.-Y."/>
            <person name="Shahina M."/>
            <person name="Lai W.-A."/>
            <person name="Young C.-C."/>
        </authorList>
    </citation>
    <scope>NUCLEOTIDE SEQUENCE [LARGE SCALE GENOMIC DNA]</scope>
    <source>
        <strain evidence="13 14">CC-PW-75</strain>
    </source>
</reference>
<gene>
    <name evidence="13" type="ORF">E7811_17045</name>
</gene>
<sequence length="279" mass="28920">MTLGVTAIVLCAALMHALWNALVKGAGDRTVMLGLIALGHVIPGAALALNLPPPAPESWPYIVASTVIHWGYYWLLNIAYRSGDLSVIYPVARGAAPLIIAITAWLALGEALPALAWTGIAAISAGIFLLARPVPGHPVHRTGLLAAFGTALTVAAYSVADGIGVRSAGQALSYIAWLFTAEIIVAVVVLATRGERLRRMGGRQVMIGLAGGVTSGAAYALALYAKTLAPLGLVSAMRETSVLFAALFGVIWFGEGPRRRRLIAASVVTMGIILIALAG</sequence>
<keyword evidence="14" id="KW-1185">Reference proteome</keyword>
<keyword evidence="10 11" id="KW-0472">Membrane</keyword>
<dbReference type="PANTHER" id="PTHR30561:SF9">
    <property type="entry name" value="4-AMINO-4-DEOXY-L-ARABINOSE-PHOSPHOUNDECAPRENOL FLIPPASE SUBUNIT ARNF-RELATED"/>
    <property type="match status" value="1"/>
</dbReference>
<dbReference type="InterPro" id="IPR037185">
    <property type="entry name" value="EmrE-like"/>
</dbReference>
<keyword evidence="2" id="KW-1003">Cell membrane</keyword>
<evidence type="ECO:0000256" key="7">
    <source>
        <dbReference type="ARBA" id="ARBA00022985"/>
    </source>
</evidence>
<dbReference type="PANTHER" id="PTHR30561">
    <property type="entry name" value="SMR FAMILY PROTON-DEPENDENT DRUG EFFLUX TRANSPORTER SUGE"/>
    <property type="match status" value="1"/>
</dbReference>
<organism evidence="13 14">
    <name type="scientific">Aliigemmobacter aestuarii</name>
    <dbReference type="NCBI Taxonomy" id="1445661"/>
    <lineage>
        <taxon>Bacteria</taxon>
        <taxon>Pseudomonadati</taxon>
        <taxon>Pseudomonadota</taxon>
        <taxon>Alphaproteobacteria</taxon>
        <taxon>Rhodobacterales</taxon>
        <taxon>Paracoccaceae</taxon>
        <taxon>Aliigemmobacter</taxon>
    </lineage>
</organism>
<keyword evidence="8 11" id="KW-1133">Transmembrane helix</keyword>
<feature type="transmembrane region" description="Helical" evidence="11">
    <location>
        <begin position="205"/>
        <end position="225"/>
    </location>
</feature>
<dbReference type="Proteomes" id="UP000309450">
    <property type="component" value="Unassembled WGS sequence"/>
</dbReference>
<feature type="transmembrane region" description="Helical" evidence="11">
    <location>
        <begin position="30"/>
        <end position="52"/>
    </location>
</feature>
<feature type="transmembrane region" description="Helical" evidence="11">
    <location>
        <begin position="143"/>
        <end position="160"/>
    </location>
</feature>
<evidence type="ECO:0000256" key="10">
    <source>
        <dbReference type="ARBA" id="ARBA00023136"/>
    </source>
</evidence>
<evidence type="ECO:0000256" key="6">
    <source>
        <dbReference type="ARBA" id="ARBA00022692"/>
    </source>
</evidence>
<evidence type="ECO:0000256" key="5">
    <source>
        <dbReference type="ARBA" id="ARBA00022556"/>
    </source>
</evidence>
<evidence type="ECO:0000259" key="12">
    <source>
        <dbReference type="Pfam" id="PF00892"/>
    </source>
</evidence>
<feature type="transmembrane region" description="Helical" evidence="11">
    <location>
        <begin position="231"/>
        <end position="254"/>
    </location>
</feature>
<evidence type="ECO:0000313" key="13">
    <source>
        <dbReference type="EMBL" id="THD81175.1"/>
    </source>
</evidence>
<protein>
    <recommendedName>
        <fullName evidence="12">EamA domain-containing protein</fullName>
    </recommendedName>
</protein>
<dbReference type="EMBL" id="SSND01000006">
    <property type="protein sequence ID" value="THD81175.1"/>
    <property type="molecule type" value="Genomic_DNA"/>
</dbReference>
<dbReference type="InterPro" id="IPR000620">
    <property type="entry name" value="EamA_dom"/>
</dbReference>
<name>A0A4S3MK59_9RHOB</name>
<dbReference type="GO" id="GO:0005886">
    <property type="term" value="C:plasma membrane"/>
    <property type="evidence" value="ECO:0007669"/>
    <property type="project" value="UniProtKB-SubCell"/>
</dbReference>
<evidence type="ECO:0000256" key="2">
    <source>
        <dbReference type="ARBA" id="ARBA00022475"/>
    </source>
</evidence>
<evidence type="ECO:0000256" key="1">
    <source>
        <dbReference type="ARBA" id="ARBA00004651"/>
    </source>
</evidence>
<keyword evidence="6 11" id="KW-0812">Transmembrane</keyword>
<dbReference type="OrthoDB" id="9783707at2"/>
<comment type="caution">
    <text evidence="13">The sequence shown here is derived from an EMBL/GenBank/DDBJ whole genome shotgun (WGS) entry which is preliminary data.</text>
</comment>
<feature type="transmembrane region" description="Helical" evidence="11">
    <location>
        <begin position="58"/>
        <end position="75"/>
    </location>
</feature>
<evidence type="ECO:0000256" key="11">
    <source>
        <dbReference type="SAM" id="Phobius"/>
    </source>
</evidence>
<keyword evidence="9" id="KW-0443">Lipid metabolism</keyword>